<sequence>VLGVTALGKDLKEARAKAYEATEWVDFDNKYMRHDIGKAIDEA</sequence>
<dbReference type="GO" id="GO:0004637">
    <property type="term" value="F:phosphoribosylamine-glycine ligase activity"/>
    <property type="evidence" value="ECO:0007669"/>
    <property type="project" value="UniProtKB-EC"/>
</dbReference>
<dbReference type="Gene3D" id="3.90.600.10">
    <property type="entry name" value="Phosphoribosylglycinamide synthetase, C-terminal domain"/>
    <property type="match status" value="1"/>
</dbReference>
<gene>
    <name evidence="2" type="ORF">OBE_13729</name>
</gene>
<comment type="caution">
    <text evidence="2">The sequence shown here is derived from an EMBL/GenBank/DDBJ whole genome shotgun (WGS) entry which is preliminary data.</text>
</comment>
<dbReference type="InterPro" id="IPR037123">
    <property type="entry name" value="PRibGlycinamide_synth_C_sf"/>
</dbReference>
<dbReference type="SMART" id="SM01210">
    <property type="entry name" value="GARS_C"/>
    <property type="match status" value="1"/>
</dbReference>
<evidence type="ECO:0000313" key="2">
    <source>
        <dbReference type="EMBL" id="EKC51196.1"/>
    </source>
</evidence>
<dbReference type="InterPro" id="IPR011054">
    <property type="entry name" value="Rudment_hybrid_motif"/>
</dbReference>
<dbReference type="EMBL" id="AJWZ01009482">
    <property type="protein sequence ID" value="EKC51196.1"/>
    <property type="molecule type" value="Genomic_DNA"/>
</dbReference>
<dbReference type="AlphaFoldDB" id="K1SVB8"/>
<organism evidence="2">
    <name type="scientific">human gut metagenome</name>
    <dbReference type="NCBI Taxonomy" id="408170"/>
    <lineage>
        <taxon>unclassified sequences</taxon>
        <taxon>metagenomes</taxon>
        <taxon>organismal metagenomes</taxon>
    </lineage>
</organism>
<accession>K1SVB8</accession>
<dbReference type="EC" id="6.3.4.13" evidence="2"/>
<reference evidence="2" key="1">
    <citation type="journal article" date="2013" name="Environ. Microbiol.">
        <title>Microbiota from the distal guts of lean and obese adolescents exhibit partial functional redundancy besides clear differences in community structure.</title>
        <authorList>
            <person name="Ferrer M."/>
            <person name="Ruiz A."/>
            <person name="Lanza F."/>
            <person name="Haange S.B."/>
            <person name="Oberbach A."/>
            <person name="Till H."/>
            <person name="Bargiela R."/>
            <person name="Campoy C."/>
            <person name="Segura M.T."/>
            <person name="Richter M."/>
            <person name="von Bergen M."/>
            <person name="Seifert J."/>
            <person name="Suarez A."/>
        </authorList>
    </citation>
    <scope>NUCLEOTIDE SEQUENCE</scope>
</reference>
<feature type="non-terminal residue" evidence="2">
    <location>
        <position position="1"/>
    </location>
</feature>
<proteinExistence type="predicted"/>
<dbReference type="Pfam" id="PF02843">
    <property type="entry name" value="GARS_C"/>
    <property type="match status" value="1"/>
</dbReference>
<name>K1SVB8_9ZZZZ</name>
<dbReference type="SUPFAM" id="SSF51246">
    <property type="entry name" value="Rudiment single hybrid motif"/>
    <property type="match status" value="1"/>
</dbReference>
<dbReference type="InterPro" id="IPR020560">
    <property type="entry name" value="PRibGlycinamide_synth_C-dom"/>
</dbReference>
<dbReference type="GO" id="GO:0009113">
    <property type="term" value="P:purine nucleobase biosynthetic process"/>
    <property type="evidence" value="ECO:0007669"/>
    <property type="project" value="InterPro"/>
</dbReference>
<feature type="domain" description="Phosphoribosylglycinamide synthetase C-domain" evidence="1">
    <location>
        <begin position="1"/>
        <end position="40"/>
    </location>
</feature>
<keyword evidence="2" id="KW-0436">Ligase</keyword>
<protein>
    <submittedName>
        <fullName evidence="2">Protein containing Phosphoribosylglycinamide synthetase domain protein</fullName>
        <ecNumber evidence="2">6.3.4.13</ecNumber>
    </submittedName>
</protein>
<evidence type="ECO:0000259" key="1">
    <source>
        <dbReference type="SMART" id="SM01210"/>
    </source>
</evidence>